<proteinExistence type="inferred from homology"/>
<dbReference type="PANTHER" id="PTHR34047:SF8">
    <property type="entry name" value="PROTEIN YKFC"/>
    <property type="match status" value="1"/>
</dbReference>
<comment type="caution">
    <text evidence="3">The sequence shown here is derived from an EMBL/GenBank/DDBJ whole genome shotgun (WGS) entry which is preliminary data.</text>
</comment>
<protein>
    <submittedName>
        <fullName evidence="3">RNA-directed DNA polymerase</fullName>
    </submittedName>
</protein>
<evidence type="ECO:0000313" key="4">
    <source>
        <dbReference type="Proteomes" id="UP000824267"/>
    </source>
</evidence>
<dbReference type="PANTHER" id="PTHR34047">
    <property type="entry name" value="NUCLEAR INTRON MATURASE 1, MITOCHONDRIAL-RELATED"/>
    <property type="match status" value="1"/>
</dbReference>
<dbReference type="AlphaFoldDB" id="A0A9D1RG77"/>
<dbReference type="CDD" id="cd01646">
    <property type="entry name" value="RT_Bac_retron_I"/>
    <property type="match status" value="1"/>
</dbReference>
<dbReference type="GO" id="GO:0003964">
    <property type="term" value="F:RNA-directed DNA polymerase activity"/>
    <property type="evidence" value="ECO:0007669"/>
    <property type="project" value="UniProtKB-KW"/>
</dbReference>
<dbReference type="Pfam" id="PF00078">
    <property type="entry name" value="RVT_1"/>
    <property type="match status" value="1"/>
</dbReference>
<reference evidence="3" key="2">
    <citation type="submission" date="2021-04" db="EMBL/GenBank/DDBJ databases">
        <authorList>
            <person name="Gilroy R."/>
        </authorList>
    </citation>
    <scope>NUCLEOTIDE SEQUENCE</scope>
    <source>
        <strain evidence="3">Gambia16-930</strain>
    </source>
</reference>
<keyword evidence="3" id="KW-0695">RNA-directed DNA polymerase</keyword>
<dbReference type="InterPro" id="IPR043502">
    <property type="entry name" value="DNA/RNA_pol_sf"/>
</dbReference>
<feature type="domain" description="Reverse transcriptase" evidence="2">
    <location>
        <begin position="1"/>
        <end position="269"/>
    </location>
</feature>
<dbReference type="Proteomes" id="UP000824267">
    <property type="component" value="Unassembled WGS sequence"/>
</dbReference>
<evidence type="ECO:0000313" key="3">
    <source>
        <dbReference type="EMBL" id="HIW86800.1"/>
    </source>
</evidence>
<keyword evidence="3" id="KW-0548">Nucleotidyltransferase</keyword>
<dbReference type="SUPFAM" id="SSF56672">
    <property type="entry name" value="DNA/RNA polymerases"/>
    <property type="match status" value="1"/>
</dbReference>
<evidence type="ECO:0000256" key="1">
    <source>
        <dbReference type="ARBA" id="ARBA00034120"/>
    </source>
</evidence>
<sequence>MKRIGNLLEAIADTENIELAYWKAQRGKKYKNIVCRNRPCLWKELADLRQQILSSDVKVGNYHFFKIYDPKERVVCSADFLEHVLHHALINVCSPYFERHFIHDTYACRKGKGPFKALERAKTYQRKYRFFLKLDVRKYFDTVDHVILKEKLERIFKDKLLLKVFFRIIDSYHVTDGDGNKGLPLGNLTSQYFANFYLSFADHYAKEVLHTTAYVRYMDDIVIWSNRKDELIAKGEELKRFLKESLFLELKQFYLNSNDNGLPFLGYLLYRNKVKLQQKRKRRFIRKFNEYIYYFRMGRWTQEDLALHLRPIFAYADYAETIGLRERILLKLNK</sequence>
<comment type="similarity">
    <text evidence="1">Belongs to the bacterial reverse transcriptase family.</text>
</comment>
<dbReference type="EMBL" id="DXGG01000029">
    <property type="protein sequence ID" value="HIW86800.1"/>
    <property type="molecule type" value="Genomic_DNA"/>
</dbReference>
<reference evidence="3" key="1">
    <citation type="journal article" date="2021" name="PeerJ">
        <title>Extensive microbial diversity within the chicken gut microbiome revealed by metagenomics and culture.</title>
        <authorList>
            <person name="Gilroy R."/>
            <person name="Ravi A."/>
            <person name="Getino M."/>
            <person name="Pursley I."/>
            <person name="Horton D.L."/>
            <person name="Alikhan N.F."/>
            <person name="Baker D."/>
            <person name="Gharbi K."/>
            <person name="Hall N."/>
            <person name="Watson M."/>
            <person name="Adriaenssens E.M."/>
            <person name="Foster-Nyarko E."/>
            <person name="Jarju S."/>
            <person name="Secka A."/>
            <person name="Antonio M."/>
            <person name="Oren A."/>
            <person name="Chaudhuri R.R."/>
            <person name="La Ragione R."/>
            <person name="Hildebrand F."/>
            <person name="Pallen M.J."/>
        </authorList>
    </citation>
    <scope>NUCLEOTIDE SEQUENCE</scope>
    <source>
        <strain evidence="3">Gambia16-930</strain>
    </source>
</reference>
<keyword evidence="3" id="KW-0808">Transferase</keyword>
<dbReference type="PROSITE" id="PS50878">
    <property type="entry name" value="RT_POL"/>
    <property type="match status" value="1"/>
</dbReference>
<evidence type="ECO:0000259" key="2">
    <source>
        <dbReference type="PROSITE" id="PS50878"/>
    </source>
</evidence>
<organism evidence="3 4">
    <name type="scientific">Candidatus Onthomorpha intestinigallinarum</name>
    <dbReference type="NCBI Taxonomy" id="2840880"/>
    <lineage>
        <taxon>Bacteria</taxon>
        <taxon>Pseudomonadati</taxon>
        <taxon>Bacteroidota</taxon>
        <taxon>Bacteroidia</taxon>
        <taxon>Bacteroidales</taxon>
        <taxon>Candidatus Onthomorpha</taxon>
    </lineage>
</organism>
<name>A0A9D1RG77_9BACT</name>
<gene>
    <name evidence="3" type="ORF">IAC47_00785</name>
</gene>
<dbReference type="InterPro" id="IPR051083">
    <property type="entry name" value="GrpII_Intron_Splice-Mob/Def"/>
</dbReference>
<dbReference type="InterPro" id="IPR000477">
    <property type="entry name" value="RT_dom"/>
</dbReference>
<accession>A0A9D1RG77</accession>